<gene>
    <name evidence="8" type="ORF">EDS130_LOCUS12085</name>
    <name evidence="9" type="ORF">XAT740_LOCUS19183</name>
</gene>
<dbReference type="EMBL" id="CAJNOJ010000045">
    <property type="protein sequence ID" value="CAF0946167.1"/>
    <property type="molecule type" value="Genomic_DNA"/>
</dbReference>
<sequence>MGSNSSQPPAELSEEDVEFISSKAKIDHESVKVWYEKLKAACPNGKISKADTVSFLRSINSGKEDQIEKQATDIHKAFDANNDGIVDQREFLIGFALTSTGSVREKLKYVFRTYDHDKDGVINKKEIDRMVKIAMSLHAKDDPENTTRVIEELKRSLENLHQGKDLDDIKITSKEFIQLLMENKELCELVSPFNIDQPREPVVQQPHTQSK</sequence>
<dbReference type="Proteomes" id="UP000663828">
    <property type="component" value="Unassembled WGS sequence"/>
</dbReference>
<dbReference type="Proteomes" id="UP000663852">
    <property type="component" value="Unassembled WGS sequence"/>
</dbReference>
<evidence type="ECO:0000256" key="5">
    <source>
        <dbReference type="ARBA" id="ARBA00022837"/>
    </source>
</evidence>
<dbReference type="InterPro" id="IPR002048">
    <property type="entry name" value="EF_hand_dom"/>
</dbReference>
<dbReference type="AlphaFoldDB" id="A0A814CUS5"/>
<evidence type="ECO:0000313" key="11">
    <source>
        <dbReference type="Proteomes" id="UP000663852"/>
    </source>
</evidence>
<evidence type="ECO:0000313" key="9">
    <source>
        <dbReference type="EMBL" id="CAF1117229.1"/>
    </source>
</evidence>
<organism evidence="8 11">
    <name type="scientific">Adineta ricciae</name>
    <name type="common">Rotifer</name>
    <dbReference type="NCBI Taxonomy" id="249248"/>
    <lineage>
        <taxon>Eukaryota</taxon>
        <taxon>Metazoa</taxon>
        <taxon>Spiralia</taxon>
        <taxon>Gnathifera</taxon>
        <taxon>Rotifera</taxon>
        <taxon>Eurotatoria</taxon>
        <taxon>Bdelloidea</taxon>
        <taxon>Adinetida</taxon>
        <taxon>Adinetidae</taxon>
        <taxon>Adineta</taxon>
    </lineage>
</organism>
<evidence type="ECO:0000313" key="8">
    <source>
        <dbReference type="EMBL" id="CAF0946167.1"/>
    </source>
</evidence>
<evidence type="ECO:0000256" key="1">
    <source>
        <dbReference type="ARBA" id="ARBA00006049"/>
    </source>
</evidence>
<name>A0A814CUS5_ADIRI</name>
<protein>
    <recommendedName>
        <fullName evidence="7">EF-hand domain-containing protein</fullName>
    </recommendedName>
</protein>
<dbReference type="InterPro" id="IPR011992">
    <property type="entry name" value="EF-hand-dom_pair"/>
</dbReference>
<reference evidence="8" key="1">
    <citation type="submission" date="2021-02" db="EMBL/GenBank/DDBJ databases">
        <authorList>
            <person name="Nowell W R."/>
        </authorList>
    </citation>
    <scope>NUCLEOTIDE SEQUENCE</scope>
</reference>
<feature type="domain" description="EF-hand" evidence="7">
    <location>
        <begin position="102"/>
        <end position="137"/>
    </location>
</feature>
<dbReference type="PROSITE" id="PS50222">
    <property type="entry name" value="EF_HAND_2"/>
    <property type="match status" value="2"/>
</dbReference>
<dbReference type="InterPro" id="IPR028846">
    <property type="entry name" value="Recoverin"/>
</dbReference>
<evidence type="ECO:0000256" key="2">
    <source>
        <dbReference type="ARBA" id="ARBA00022707"/>
    </source>
</evidence>
<dbReference type="SUPFAM" id="SSF47473">
    <property type="entry name" value="EF-hand"/>
    <property type="match status" value="1"/>
</dbReference>
<dbReference type="PANTHER" id="PTHR23055:SF178">
    <property type="entry name" value="NEUROCALCIN HOMOLOG"/>
    <property type="match status" value="1"/>
</dbReference>
<keyword evidence="3" id="KW-0479">Metal-binding</keyword>
<dbReference type="Pfam" id="PF13833">
    <property type="entry name" value="EF-hand_8"/>
    <property type="match status" value="1"/>
</dbReference>
<evidence type="ECO:0000256" key="4">
    <source>
        <dbReference type="ARBA" id="ARBA00022737"/>
    </source>
</evidence>
<comment type="caution">
    <text evidence="8">The sequence shown here is derived from an EMBL/GenBank/DDBJ whole genome shotgun (WGS) entry which is preliminary data.</text>
</comment>
<accession>A0A814CUS5</accession>
<dbReference type="CDD" id="cd00051">
    <property type="entry name" value="EFh"/>
    <property type="match status" value="1"/>
</dbReference>
<keyword evidence="5" id="KW-0106">Calcium</keyword>
<dbReference type="SMART" id="SM00054">
    <property type="entry name" value="EFh"/>
    <property type="match status" value="2"/>
</dbReference>
<proteinExistence type="inferred from homology"/>
<evidence type="ECO:0000259" key="7">
    <source>
        <dbReference type="PROSITE" id="PS50222"/>
    </source>
</evidence>
<dbReference type="EMBL" id="CAJNOR010001302">
    <property type="protein sequence ID" value="CAF1117229.1"/>
    <property type="molecule type" value="Genomic_DNA"/>
</dbReference>
<keyword evidence="4" id="KW-0677">Repeat</keyword>
<dbReference type="PANTHER" id="PTHR23055">
    <property type="entry name" value="CALCIUM BINDING PROTEINS"/>
    <property type="match status" value="1"/>
</dbReference>
<dbReference type="OrthoDB" id="272512at2759"/>
<evidence type="ECO:0000313" key="10">
    <source>
        <dbReference type="Proteomes" id="UP000663828"/>
    </source>
</evidence>
<evidence type="ECO:0000256" key="3">
    <source>
        <dbReference type="ARBA" id="ARBA00022723"/>
    </source>
</evidence>
<dbReference type="InterPro" id="IPR018247">
    <property type="entry name" value="EF_Hand_1_Ca_BS"/>
</dbReference>
<dbReference type="Pfam" id="PF13405">
    <property type="entry name" value="EF-hand_6"/>
    <property type="match status" value="1"/>
</dbReference>
<dbReference type="PRINTS" id="PR00450">
    <property type="entry name" value="RECOVERIN"/>
</dbReference>
<keyword evidence="10" id="KW-1185">Reference proteome</keyword>
<comment type="similarity">
    <text evidence="1">Belongs to the recoverin family.</text>
</comment>
<keyword evidence="6" id="KW-0449">Lipoprotein</keyword>
<dbReference type="PROSITE" id="PS00018">
    <property type="entry name" value="EF_HAND_1"/>
    <property type="match status" value="2"/>
</dbReference>
<feature type="domain" description="EF-hand" evidence="7">
    <location>
        <begin position="66"/>
        <end position="101"/>
    </location>
</feature>
<evidence type="ECO:0000256" key="6">
    <source>
        <dbReference type="ARBA" id="ARBA00023288"/>
    </source>
</evidence>
<keyword evidence="2" id="KW-0519">Myristate</keyword>
<dbReference type="GO" id="GO:0005509">
    <property type="term" value="F:calcium ion binding"/>
    <property type="evidence" value="ECO:0007669"/>
    <property type="project" value="InterPro"/>
</dbReference>
<dbReference type="Gene3D" id="1.10.238.10">
    <property type="entry name" value="EF-hand"/>
    <property type="match status" value="1"/>
</dbReference>